<evidence type="ECO:0000313" key="1">
    <source>
        <dbReference type="EMBL" id="KAI0294672.1"/>
    </source>
</evidence>
<dbReference type="EMBL" id="WTXG01000070">
    <property type="protein sequence ID" value="KAI0294672.1"/>
    <property type="molecule type" value="Genomic_DNA"/>
</dbReference>
<sequence>MQWGSHTLFIICPEGFSSKDRSSIIGRIETSYLNHFVMEDKFYNLVSNNLWFKGSAGFMFEMIVLSWLCTNSESKELACTPARSALPQLTIPVCQGWFMLSSKEQSNLGDLNECKRPFCMTVASKHGVKSTSFLQIANSLLKVFRKSQRWCHVFVTDKEASNRMASRDSPGPWGSK</sequence>
<comment type="caution">
    <text evidence="1">The sequence shown here is derived from an EMBL/GenBank/DDBJ whole genome shotgun (WGS) entry which is preliminary data.</text>
</comment>
<accession>A0AAD4LYP5</accession>
<dbReference type="Proteomes" id="UP001203297">
    <property type="component" value="Unassembled WGS sequence"/>
</dbReference>
<organism evidence="1 2">
    <name type="scientific">Multifurca ochricompacta</name>
    <dbReference type="NCBI Taxonomy" id="376703"/>
    <lineage>
        <taxon>Eukaryota</taxon>
        <taxon>Fungi</taxon>
        <taxon>Dikarya</taxon>
        <taxon>Basidiomycota</taxon>
        <taxon>Agaricomycotina</taxon>
        <taxon>Agaricomycetes</taxon>
        <taxon>Russulales</taxon>
        <taxon>Russulaceae</taxon>
        <taxon>Multifurca</taxon>
    </lineage>
</organism>
<dbReference type="AlphaFoldDB" id="A0AAD4LYP5"/>
<gene>
    <name evidence="1" type="ORF">B0F90DRAFT_1755457</name>
</gene>
<reference evidence="1" key="1">
    <citation type="journal article" date="2022" name="New Phytol.">
        <title>Evolutionary transition to the ectomycorrhizal habit in the genomes of a hyperdiverse lineage of mushroom-forming fungi.</title>
        <authorList>
            <person name="Looney B."/>
            <person name="Miyauchi S."/>
            <person name="Morin E."/>
            <person name="Drula E."/>
            <person name="Courty P.E."/>
            <person name="Kohler A."/>
            <person name="Kuo A."/>
            <person name="LaButti K."/>
            <person name="Pangilinan J."/>
            <person name="Lipzen A."/>
            <person name="Riley R."/>
            <person name="Andreopoulos W."/>
            <person name="He G."/>
            <person name="Johnson J."/>
            <person name="Nolan M."/>
            <person name="Tritt A."/>
            <person name="Barry K.W."/>
            <person name="Grigoriev I.V."/>
            <person name="Nagy L.G."/>
            <person name="Hibbett D."/>
            <person name="Henrissat B."/>
            <person name="Matheny P.B."/>
            <person name="Labbe J."/>
            <person name="Martin F.M."/>
        </authorList>
    </citation>
    <scope>NUCLEOTIDE SEQUENCE</scope>
    <source>
        <strain evidence="1">BPL690</strain>
    </source>
</reference>
<keyword evidence="2" id="KW-1185">Reference proteome</keyword>
<proteinExistence type="predicted"/>
<protein>
    <submittedName>
        <fullName evidence="1">Uncharacterized protein</fullName>
    </submittedName>
</protein>
<evidence type="ECO:0000313" key="2">
    <source>
        <dbReference type="Proteomes" id="UP001203297"/>
    </source>
</evidence>
<name>A0AAD4LYP5_9AGAM</name>